<accession>A0A147K995</accession>
<dbReference type="STRING" id="1150625.Q75_05650"/>
<dbReference type="Proteomes" id="UP000074108">
    <property type="component" value="Unassembled WGS sequence"/>
</dbReference>
<organism evidence="1 2">
    <name type="scientific">Bacillus coahuilensis p1.1.43</name>
    <dbReference type="NCBI Taxonomy" id="1150625"/>
    <lineage>
        <taxon>Bacteria</taxon>
        <taxon>Bacillati</taxon>
        <taxon>Bacillota</taxon>
        <taxon>Bacilli</taxon>
        <taxon>Bacillales</taxon>
        <taxon>Bacillaceae</taxon>
        <taxon>Bacillus</taxon>
    </lineage>
</organism>
<reference evidence="1 2" key="1">
    <citation type="journal article" date="2016" name="Front. Microbiol.">
        <title>Microevolution Analysis of Bacillus coahuilensis Unveils Differences in Phosphorus Acquisition Strategies and Their Regulation.</title>
        <authorList>
            <person name="Gomez-Lunar Z."/>
            <person name="Hernandez-Gonzalez I."/>
            <person name="Rodriguez-Torres M.D."/>
            <person name="Souza V."/>
            <person name="Olmedo-Alvarez G."/>
        </authorList>
    </citation>
    <scope>NUCLEOTIDE SEQUENCE [LARGE SCALE GENOMIC DNA]</scope>
    <source>
        <strain evidence="2">p1.1.43</strain>
    </source>
</reference>
<dbReference type="RefSeq" id="WP_059350705.1">
    <property type="nucleotide sequence ID" value="NZ_LDYG01000024.1"/>
</dbReference>
<protein>
    <submittedName>
        <fullName evidence="1">Uncharacterized protein</fullName>
    </submittedName>
</protein>
<dbReference type="PATRIC" id="fig|1150625.3.peg.1185"/>
<gene>
    <name evidence="1" type="ORF">Q75_05650</name>
</gene>
<dbReference type="OrthoDB" id="2966672at2"/>
<dbReference type="EMBL" id="LDYG01000024">
    <property type="protein sequence ID" value="KUP07015.1"/>
    <property type="molecule type" value="Genomic_DNA"/>
</dbReference>
<comment type="caution">
    <text evidence="1">The sequence shown here is derived from an EMBL/GenBank/DDBJ whole genome shotgun (WGS) entry which is preliminary data.</text>
</comment>
<proteinExistence type="predicted"/>
<evidence type="ECO:0000313" key="2">
    <source>
        <dbReference type="Proteomes" id="UP000074108"/>
    </source>
</evidence>
<name>A0A147K995_9BACI</name>
<sequence length="136" mass="15578">MFSTTFLEGLYDNVTGYSGSLTFSTLALRASTCQSKSLYVYLQNDQDFLEAITKGAIAVVVNKKMNLPSFVPTLFPVFYVEDTVQFIRQFLAKLKEEDTTKWEKILEMIEKELTSPFPINTSFLVKLESYKKSIEK</sequence>
<keyword evidence="2" id="KW-1185">Reference proteome</keyword>
<evidence type="ECO:0000313" key="1">
    <source>
        <dbReference type="EMBL" id="KUP07015.1"/>
    </source>
</evidence>
<dbReference type="AlphaFoldDB" id="A0A147K995"/>